<protein>
    <submittedName>
        <fullName evidence="2">Uncharacterized protein</fullName>
    </submittedName>
</protein>
<keyword evidence="1" id="KW-0732">Signal</keyword>
<dbReference type="AlphaFoldDB" id="A0A151JGN1"/>
<accession>A0A151JGN1</accession>
<organism evidence="2 3">
    <name type="scientific">Vibrio cidicii</name>
    <dbReference type="NCBI Taxonomy" id="1763883"/>
    <lineage>
        <taxon>Bacteria</taxon>
        <taxon>Pseudomonadati</taxon>
        <taxon>Pseudomonadota</taxon>
        <taxon>Gammaproteobacteria</taxon>
        <taxon>Vibrionales</taxon>
        <taxon>Vibrionaceae</taxon>
        <taxon>Vibrio</taxon>
    </lineage>
</organism>
<proteinExistence type="predicted"/>
<reference evidence="3" key="1">
    <citation type="submission" date="2015-12" db="EMBL/GenBank/DDBJ databases">
        <authorList>
            <person name="Tarr C.L."/>
            <person name="Gladney L.M."/>
        </authorList>
    </citation>
    <scope>NUCLEOTIDE SEQUENCE [LARGE SCALE GENOMIC DNA]</scope>
    <source>
        <strain evidence="3">2756-81</strain>
    </source>
</reference>
<comment type="caution">
    <text evidence="2">The sequence shown here is derived from an EMBL/GenBank/DDBJ whole genome shotgun (WGS) entry which is preliminary data.</text>
</comment>
<feature type="signal peptide" evidence="1">
    <location>
        <begin position="1"/>
        <end position="19"/>
    </location>
</feature>
<feature type="chain" id="PRO_5007582771" evidence="1">
    <location>
        <begin position="20"/>
        <end position="100"/>
    </location>
</feature>
<gene>
    <name evidence="2" type="ORF">AUQ44_03535</name>
</gene>
<name>A0A151JGN1_9VIBR</name>
<dbReference type="EMBL" id="LOMK01000001">
    <property type="protein sequence ID" value="KYN24915.1"/>
    <property type="molecule type" value="Genomic_DNA"/>
</dbReference>
<dbReference type="Proteomes" id="UP000075349">
    <property type="component" value="Unassembled WGS sequence"/>
</dbReference>
<evidence type="ECO:0000313" key="2">
    <source>
        <dbReference type="EMBL" id="KYN24915.1"/>
    </source>
</evidence>
<evidence type="ECO:0000313" key="3">
    <source>
        <dbReference type="Proteomes" id="UP000075349"/>
    </source>
</evidence>
<evidence type="ECO:0000256" key="1">
    <source>
        <dbReference type="SAM" id="SignalP"/>
    </source>
</evidence>
<sequence length="100" mass="11101">MKKILMLICLMVGTSQAFAAEQIHWRKLGEVFYYAVPYNEPPYTKPMFVLSCVTGYPNRIGGFETSLGVRSSPILNAADKARCEKSLACTEDNKSKKCSG</sequence>